<dbReference type="InterPro" id="IPR043504">
    <property type="entry name" value="Peptidase_S1_PA_chymotrypsin"/>
</dbReference>
<gene>
    <name evidence="2" type="primary">LOC105263926</name>
</gene>
<dbReference type="RefSeq" id="XP_011298759.1">
    <property type="nucleotide sequence ID" value="XM_011300457.1"/>
</dbReference>
<organism evidence="1 2">
    <name type="scientific">Fopius arisanus</name>
    <dbReference type="NCBI Taxonomy" id="64838"/>
    <lineage>
        <taxon>Eukaryota</taxon>
        <taxon>Metazoa</taxon>
        <taxon>Ecdysozoa</taxon>
        <taxon>Arthropoda</taxon>
        <taxon>Hexapoda</taxon>
        <taxon>Insecta</taxon>
        <taxon>Pterygota</taxon>
        <taxon>Neoptera</taxon>
        <taxon>Endopterygota</taxon>
        <taxon>Hymenoptera</taxon>
        <taxon>Apocrita</taxon>
        <taxon>Ichneumonoidea</taxon>
        <taxon>Braconidae</taxon>
        <taxon>Opiinae</taxon>
        <taxon>Fopius</taxon>
    </lineage>
</organism>
<name>A0A9R1SWS5_9HYME</name>
<accession>A0A9R1SWS5</accession>
<sequence length="154" mass="17638">MRVTYYYHDIAVITIGKSSVFSNHIAPVLFNFDEDQLEDEIFHRYGPYQIVGWNSHLVNGSPVLHLGSQNITFFSHPTYANIYIFMPASELFTIDWSSNAITGMENSGTPILSDGEVITIVTGSNRPPKGHNWTMILKIWKYRNFIQKTVNENH</sequence>
<protein>
    <submittedName>
        <fullName evidence="2">Uncharacterized protein</fullName>
    </submittedName>
</protein>
<keyword evidence="1" id="KW-1185">Reference proteome</keyword>
<evidence type="ECO:0000313" key="2">
    <source>
        <dbReference type="RefSeq" id="XP_011298759.1"/>
    </source>
</evidence>
<dbReference type="GeneID" id="105263926"/>
<dbReference type="Proteomes" id="UP000694866">
    <property type="component" value="Unplaced"/>
</dbReference>
<dbReference type="AlphaFoldDB" id="A0A9R1SWS5"/>
<evidence type="ECO:0000313" key="1">
    <source>
        <dbReference type="Proteomes" id="UP000694866"/>
    </source>
</evidence>
<dbReference type="SUPFAM" id="SSF50494">
    <property type="entry name" value="Trypsin-like serine proteases"/>
    <property type="match status" value="1"/>
</dbReference>
<proteinExistence type="predicted"/>
<reference evidence="2" key="1">
    <citation type="submission" date="2025-08" db="UniProtKB">
        <authorList>
            <consortium name="RefSeq"/>
        </authorList>
    </citation>
    <scope>IDENTIFICATION</scope>
    <source>
        <strain evidence="2">USDA-PBARC FA_bdor</strain>
        <tissue evidence="2">Whole organism</tissue>
    </source>
</reference>
<dbReference type="KEGG" id="fas:105263926"/>
<dbReference type="InterPro" id="IPR009003">
    <property type="entry name" value="Peptidase_S1_PA"/>
</dbReference>
<dbReference type="Gene3D" id="2.40.10.10">
    <property type="entry name" value="Trypsin-like serine proteases"/>
    <property type="match status" value="1"/>
</dbReference>